<dbReference type="EMBL" id="JAAQRI010000321">
    <property type="protein sequence ID" value="KAF5618801.1"/>
    <property type="molecule type" value="Genomic_DNA"/>
</dbReference>
<dbReference type="GeneID" id="59297452"/>
<dbReference type="RefSeq" id="XP_037200810.1">
    <property type="nucleotide sequence ID" value="XM_037345182.1"/>
</dbReference>
<proteinExistence type="predicted"/>
<sequence length="181" mass="20389">MPFYEVHHSCALTQGQRQNLATAITKLHCDAFKTPAFLVHVRFLAEDNTDNTYFVAGKPHPLTSNRISGNVRTSAARSKADFDELGAKIEAAWYETLQVTSPAEKSTWSDEDEKTRLIMVKFIPLVTIREGGMAAPQAGEEEAWLKEQLPHIESMANKGLEDFIDFWNEMKENKGPMSDML</sequence>
<dbReference type="Gene3D" id="3.30.429.10">
    <property type="entry name" value="Macrophage Migration Inhibitory Factor"/>
    <property type="match status" value="1"/>
</dbReference>
<dbReference type="SUPFAM" id="SSF55331">
    <property type="entry name" value="Tautomerase/MIF"/>
    <property type="match status" value="1"/>
</dbReference>
<evidence type="ECO:0000259" key="1">
    <source>
        <dbReference type="Pfam" id="PF14832"/>
    </source>
</evidence>
<dbReference type="OrthoDB" id="9981319at2759"/>
<dbReference type="Proteomes" id="UP000530670">
    <property type="component" value="Unassembled WGS sequence"/>
</dbReference>
<dbReference type="InterPro" id="IPR014347">
    <property type="entry name" value="Tautomerase/MIF_sf"/>
</dbReference>
<keyword evidence="3" id="KW-1185">Reference proteome</keyword>
<dbReference type="InterPro" id="IPR028116">
    <property type="entry name" value="Cis-CaaD-like"/>
</dbReference>
<dbReference type="Pfam" id="PF14832">
    <property type="entry name" value="Tautomerase_3"/>
    <property type="match status" value="1"/>
</dbReference>
<comment type="caution">
    <text evidence="2">The sequence shown here is derived from an EMBL/GenBank/DDBJ whole genome shotgun (WGS) entry which is preliminary data.</text>
</comment>
<accession>A0A8H5QS09</accession>
<dbReference type="AlphaFoldDB" id="A0A8H5QS09"/>
<gene>
    <name evidence="2" type="ORF">FTJAE_12162</name>
</gene>
<reference evidence="2 3" key="1">
    <citation type="submission" date="2020-05" db="EMBL/GenBank/DDBJ databases">
        <title>Identification and distribution of gene clusters putatively required for synthesis of sphingolipid metabolism inhibitors in phylogenetically diverse species of the filamentous fungus Fusarium.</title>
        <authorList>
            <person name="Kim H.-S."/>
            <person name="Busman M."/>
            <person name="Brown D.W."/>
            <person name="Divon H."/>
            <person name="Uhlig S."/>
            <person name="Proctor R.H."/>
        </authorList>
    </citation>
    <scope>NUCLEOTIDE SEQUENCE [LARGE SCALE GENOMIC DNA]</scope>
    <source>
        <strain evidence="2 3">NRRL 66243</strain>
    </source>
</reference>
<protein>
    <submittedName>
        <fullName evidence="2">Cis-3-chloroacrylic acid</fullName>
    </submittedName>
</protein>
<evidence type="ECO:0000313" key="3">
    <source>
        <dbReference type="Proteomes" id="UP000530670"/>
    </source>
</evidence>
<feature type="domain" description="Tautomerase cis-CaaD-like" evidence="1">
    <location>
        <begin position="1"/>
        <end position="145"/>
    </location>
</feature>
<name>A0A8H5QS09_9HYPO</name>
<organism evidence="2 3">
    <name type="scientific">Fusarium tjaetaba</name>
    <dbReference type="NCBI Taxonomy" id="1567544"/>
    <lineage>
        <taxon>Eukaryota</taxon>
        <taxon>Fungi</taxon>
        <taxon>Dikarya</taxon>
        <taxon>Ascomycota</taxon>
        <taxon>Pezizomycotina</taxon>
        <taxon>Sordariomycetes</taxon>
        <taxon>Hypocreomycetidae</taxon>
        <taxon>Hypocreales</taxon>
        <taxon>Nectriaceae</taxon>
        <taxon>Fusarium</taxon>
        <taxon>Fusarium fujikuroi species complex</taxon>
    </lineage>
</organism>
<evidence type="ECO:0000313" key="2">
    <source>
        <dbReference type="EMBL" id="KAF5618801.1"/>
    </source>
</evidence>